<evidence type="ECO:0008006" key="5">
    <source>
        <dbReference type="Google" id="ProtNLM"/>
    </source>
</evidence>
<dbReference type="AlphaFoldDB" id="A0A318K341"/>
<keyword evidence="2" id="KW-0472">Membrane</keyword>
<evidence type="ECO:0000256" key="2">
    <source>
        <dbReference type="SAM" id="Phobius"/>
    </source>
</evidence>
<gene>
    <name evidence="3" type="ORF">DFR70_104333</name>
</gene>
<reference evidence="3 4" key="1">
    <citation type="submission" date="2018-05" db="EMBL/GenBank/DDBJ databases">
        <title>Genomic Encyclopedia of Type Strains, Phase IV (KMG-IV): sequencing the most valuable type-strain genomes for metagenomic binning, comparative biology and taxonomic classification.</title>
        <authorList>
            <person name="Goeker M."/>
        </authorList>
    </citation>
    <scope>NUCLEOTIDE SEQUENCE [LARGE SCALE GENOMIC DNA]</scope>
    <source>
        <strain evidence="3 4">DSM 44704</strain>
    </source>
</reference>
<keyword evidence="4" id="KW-1185">Reference proteome</keyword>
<feature type="compositionally biased region" description="Polar residues" evidence="1">
    <location>
        <begin position="72"/>
        <end position="88"/>
    </location>
</feature>
<feature type="compositionally biased region" description="Low complexity" evidence="1">
    <location>
        <begin position="119"/>
        <end position="134"/>
    </location>
</feature>
<accession>A0A318K341</accession>
<name>A0A318K341_9NOCA</name>
<feature type="compositionally biased region" description="Low complexity" evidence="1">
    <location>
        <begin position="1"/>
        <end position="15"/>
    </location>
</feature>
<proteinExistence type="predicted"/>
<feature type="transmembrane region" description="Helical" evidence="2">
    <location>
        <begin position="317"/>
        <end position="340"/>
    </location>
</feature>
<dbReference type="InterPro" id="IPR032710">
    <property type="entry name" value="NTF2-like_dom_sf"/>
</dbReference>
<evidence type="ECO:0000256" key="1">
    <source>
        <dbReference type="SAM" id="MobiDB-lite"/>
    </source>
</evidence>
<organism evidence="3 4">
    <name type="scientific">Nocardia tenerifensis</name>
    <dbReference type="NCBI Taxonomy" id="228006"/>
    <lineage>
        <taxon>Bacteria</taxon>
        <taxon>Bacillati</taxon>
        <taxon>Actinomycetota</taxon>
        <taxon>Actinomycetes</taxon>
        <taxon>Mycobacteriales</taxon>
        <taxon>Nocardiaceae</taxon>
        <taxon>Nocardia</taxon>
    </lineage>
</organism>
<dbReference type="EMBL" id="QJKF01000004">
    <property type="protein sequence ID" value="PXX65270.1"/>
    <property type="molecule type" value="Genomic_DNA"/>
</dbReference>
<comment type="caution">
    <text evidence="3">The sequence shown here is derived from an EMBL/GenBank/DDBJ whole genome shotgun (WGS) entry which is preliminary data.</text>
</comment>
<keyword evidence="2" id="KW-1133">Transmembrane helix</keyword>
<protein>
    <recommendedName>
        <fullName evidence="5">Lumazine-binding protein</fullName>
    </recommendedName>
</protein>
<feature type="compositionally biased region" description="Low complexity" evidence="1">
    <location>
        <begin position="223"/>
        <end position="235"/>
    </location>
</feature>
<feature type="region of interest" description="Disordered" evidence="1">
    <location>
        <begin position="1"/>
        <end position="310"/>
    </location>
</feature>
<keyword evidence="2" id="KW-0812">Transmembrane</keyword>
<dbReference type="RefSeq" id="WP_246002880.1">
    <property type="nucleotide sequence ID" value="NZ_QJKF01000004.1"/>
</dbReference>
<dbReference type="Proteomes" id="UP000247569">
    <property type="component" value="Unassembled WGS sequence"/>
</dbReference>
<evidence type="ECO:0000313" key="4">
    <source>
        <dbReference type="Proteomes" id="UP000247569"/>
    </source>
</evidence>
<evidence type="ECO:0000313" key="3">
    <source>
        <dbReference type="EMBL" id="PXX65270.1"/>
    </source>
</evidence>
<sequence length="458" mass="46760">MAQKGSSDSATTGSDSETEVIKRGGQGKSAEATQSDSTARDPKTAEAQPEPGAGGDATDLAKGGAADRTVKDTASTSAGQGESPSGTSAAEAKTEVIKRGTRNQPAASKSAPDAETDPDVTAPDAAPDGDAPTTVMRVQRPAPAADESSPEADTVKMNTGGQTAPPGSEDVTVAMPVIKPDDAQTVALPVQRPADAPKPAGTDRVTPGAGRVPITKPPATPRPASGPKQPGQQGPSAPPQSGPGSVEETRPSPPRPAPPRQATAPSPADVQPTMPAQQLAGPRPPQPRPIAQPQRITPAGPAPVDAAEPAPGRSKRWLLAVAGAAVVVVALIAVSVAVFVNSDDNSPENQVRAAITDYTQALKTGDLNTLRSTTCGPLHDFYQGIPADQFAGVHKLSMDRRTIPVVDGVDAIRITDKTAIAQATVYTEADPNKRSARTFDLQETDNGWKVCDPPSGAQ</sequence>
<dbReference type="SUPFAM" id="SSF54427">
    <property type="entry name" value="NTF2-like"/>
    <property type="match status" value="1"/>
</dbReference>